<feature type="transmembrane region" description="Helical" evidence="5">
    <location>
        <begin position="204"/>
        <end position="224"/>
    </location>
</feature>
<dbReference type="GO" id="GO:0022857">
    <property type="term" value="F:transmembrane transporter activity"/>
    <property type="evidence" value="ECO:0007669"/>
    <property type="project" value="InterPro"/>
</dbReference>
<proteinExistence type="predicted"/>
<dbReference type="Proteomes" id="UP001347796">
    <property type="component" value="Unassembled WGS sequence"/>
</dbReference>
<accession>A0AAN8PV32</accession>
<dbReference type="Pfam" id="PF07690">
    <property type="entry name" value="MFS_1"/>
    <property type="match status" value="1"/>
</dbReference>
<dbReference type="AlphaFoldDB" id="A0AAN8PV32"/>
<evidence type="ECO:0000256" key="1">
    <source>
        <dbReference type="ARBA" id="ARBA00004141"/>
    </source>
</evidence>
<keyword evidence="3 5" id="KW-1133">Transmembrane helix</keyword>
<feature type="transmembrane region" description="Helical" evidence="5">
    <location>
        <begin position="25"/>
        <end position="45"/>
    </location>
</feature>
<dbReference type="InterPro" id="IPR020846">
    <property type="entry name" value="MFS_dom"/>
</dbReference>
<dbReference type="InterPro" id="IPR011701">
    <property type="entry name" value="MFS"/>
</dbReference>
<feature type="transmembrane region" description="Helical" evidence="5">
    <location>
        <begin position="150"/>
        <end position="170"/>
    </location>
</feature>
<evidence type="ECO:0000256" key="2">
    <source>
        <dbReference type="ARBA" id="ARBA00022692"/>
    </source>
</evidence>
<feature type="transmembrane region" description="Helical" evidence="5">
    <location>
        <begin position="236"/>
        <end position="260"/>
    </location>
</feature>
<dbReference type="PROSITE" id="PS50850">
    <property type="entry name" value="MFS"/>
    <property type="match status" value="1"/>
</dbReference>
<sequence length="443" mass="47613">MWICFSPITNITTAYFNISGMQVNWLSLVYLIASIPCGFTASWLIDTLGLRISIILAAWLNVIGALLRSLTTYTFIPSDMKYPVLLTGQLIAACAQPFIMFCPTKLAAVWFPGSQRATANTIASMANPLGILLANIMSPKIVQTKADMPLMLWVCTGLSGLGAIIATFGVCSSGPPTPPSASAAEVSEPFFSGLKKLLKVKSYWLLWTVFGAGLAIFSANTTFIEQILCPRDYQNSFSGLCGALMIAIGAVGGAVAGLFVDKTKLFEEVIKMSLGLATLFGIFFTLISRLRGHPILTAISISGFGFFGFAIYPISMELAVEITYPVAEATSSGFLFISGQIQGVIYMLAAQYLAQPLPANEVILPNGCRTNGTSGNDISQDWTVPNLFFNALAALGTVILILFFHPNYRRMRAEDVAKAESILNYDSTDSSHSGASNRTPPMS</sequence>
<comment type="subcellular location">
    <subcellularLocation>
        <location evidence="1">Membrane</location>
        <topology evidence="1">Multi-pass membrane protein</topology>
    </subcellularLocation>
</comment>
<protein>
    <recommendedName>
        <fullName evidence="6">Major facilitator superfamily (MFS) profile domain-containing protein</fullName>
    </recommendedName>
</protein>
<dbReference type="PANTHER" id="PTHR10924:SF6">
    <property type="entry name" value="SOLUTE CARRIER FAMILY 49 MEMBER A3"/>
    <property type="match status" value="1"/>
</dbReference>
<evidence type="ECO:0000259" key="6">
    <source>
        <dbReference type="PROSITE" id="PS50850"/>
    </source>
</evidence>
<evidence type="ECO:0000256" key="4">
    <source>
        <dbReference type="ARBA" id="ARBA00023136"/>
    </source>
</evidence>
<evidence type="ECO:0000256" key="5">
    <source>
        <dbReference type="SAM" id="Phobius"/>
    </source>
</evidence>
<comment type="caution">
    <text evidence="7">The sequence shown here is derived from an EMBL/GenBank/DDBJ whole genome shotgun (WGS) entry which is preliminary data.</text>
</comment>
<organism evidence="7 8">
    <name type="scientific">Patella caerulea</name>
    <name type="common">Rayed Mediterranean limpet</name>
    <dbReference type="NCBI Taxonomy" id="87958"/>
    <lineage>
        <taxon>Eukaryota</taxon>
        <taxon>Metazoa</taxon>
        <taxon>Spiralia</taxon>
        <taxon>Lophotrochozoa</taxon>
        <taxon>Mollusca</taxon>
        <taxon>Gastropoda</taxon>
        <taxon>Patellogastropoda</taxon>
        <taxon>Patelloidea</taxon>
        <taxon>Patellidae</taxon>
        <taxon>Patella</taxon>
    </lineage>
</organism>
<keyword evidence="8" id="KW-1185">Reference proteome</keyword>
<feature type="transmembrane region" description="Helical" evidence="5">
    <location>
        <begin position="387"/>
        <end position="404"/>
    </location>
</feature>
<reference evidence="7 8" key="1">
    <citation type="submission" date="2024-01" db="EMBL/GenBank/DDBJ databases">
        <title>The genome of the rayed Mediterranean limpet Patella caerulea (Linnaeus, 1758).</title>
        <authorList>
            <person name="Anh-Thu Weber A."/>
            <person name="Halstead-Nussloch G."/>
        </authorList>
    </citation>
    <scope>NUCLEOTIDE SEQUENCE [LARGE SCALE GENOMIC DNA]</scope>
    <source>
        <strain evidence="7">AATW-2023a</strain>
        <tissue evidence="7">Whole specimen</tissue>
    </source>
</reference>
<dbReference type="InterPro" id="IPR049680">
    <property type="entry name" value="FLVCR1-2_SLC49-like"/>
</dbReference>
<feature type="transmembrane region" description="Helical" evidence="5">
    <location>
        <begin position="51"/>
        <end position="70"/>
    </location>
</feature>
<feature type="transmembrane region" description="Helical" evidence="5">
    <location>
        <begin position="272"/>
        <end position="288"/>
    </location>
</feature>
<dbReference type="SUPFAM" id="SSF103473">
    <property type="entry name" value="MFS general substrate transporter"/>
    <property type="match status" value="1"/>
</dbReference>
<feature type="transmembrane region" description="Helical" evidence="5">
    <location>
        <begin position="82"/>
        <end position="101"/>
    </location>
</feature>
<keyword evidence="2 5" id="KW-0812">Transmembrane</keyword>
<dbReference type="PANTHER" id="PTHR10924">
    <property type="entry name" value="MAJOR FACILITATOR SUPERFAMILY PROTEIN-RELATED"/>
    <property type="match status" value="1"/>
</dbReference>
<dbReference type="GO" id="GO:0016020">
    <property type="term" value="C:membrane"/>
    <property type="evidence" value="ECO:0007669"/>
    <property type="project" value="UniProtKB-SubCell"/>
</dbReference>
<feature type="domain" description="Major facilitator superfamily (MFS) profile" evidence="6">
    <location>
        <begin position="1"/>
        <end position="409"/>
    </location>
</feature>
<evidence type="ECO:0000313" key="8">
    <source>
        <dbReference type="Proteomes" id="UP001347796"/>
    </source>
</evidence>
<dbReference type="Gene3D" id="1.20.1250.20">
    <property type="entry name" value="MFS general substrate transporter like domains"/>
    <property type="match status" value="1"/>
</dbReference>
<dbReference type="CDD" id="cd17399">
    <property type="entry name" value="MFS_MFSD7"/>
    <property type="match status" value="1"/>
</dbReference>
<gene>
    <name evidence="7" type="ORF">SNE40_007500</name>
</gene>
<evidence type="ECO:0000313" key="7">
    <source>
        <dbReference type="EMBL" id="KAK6185218.1"/>
    </source>
</evidence>
<keyword evidence="4 5" id="KW-0472">Membrane</keyword>
<feature type="transmembrane region" description="Helical" evidence="5">
    <location>
        <begin position="121"/>
        <end position="138"/>
    </location>
</feature>
<evidence type="ECO:0000256" key="3">
    <source>
        <dbReference type="ARBA" id="ARBA00022989"/>
    </source>
</evidence>
<feature type="transmembrane region" description="Helical" evidence="5">
    <location>
        <begin position="295"/>
        <end position="315"/>
    </location>
</feature>
<dbReference type="EMBL" id="JAZGQO010000006">
    <property type="protein sequence ID" value="KAK6185218.1"/>
    <property type="molecule type" value="Genomic_DNA"/>
</dbReference>
<name>A0AAN8PV32_PATCE</name>
<dbReference type="InterPro" id="IPR036259">
    <property type="entry name" value="MFS_trans_sf"/>
</dbReference>